<feature type="compositionally biased region" description="Low complexity" evidence="2">
    <location>
        <begin position="295"/>
        <end position="311"/>
    </location>
</feature>
<feature type="region of interest" description="Disordered" evidence="2">
    <location>
        <begin position="212"/>
        <end position="336"/>
    </location>
</feature>
<evidence type="ECO:0000313" key="3">
    <source>
        <dbReference type="EnsemblPlants" id="OPUNC03G07360.1"/>
    </source>
</evidence>
<dbReference type="PANTHER" id="PTHR31807:SF2">
    <property type="entry name" value="PROTEIN SNOWY COTYLEDON 3"/>
    <property type="match status" value="1"/>
</dbReference>
<feature type="compositionally biased region" description="Low complexity" evidence="2">
    <location>
        <begin position="212"/>
        <end position="250"/>
    </location>
</feature>
<feature type="region of interest" description="Disordered" evidence="2">
    <location>
        <begin position="1"/>
        <end position="110"/>
    </location>
</feature>
<dbReference type="PANTHER" id="PTHR31807">
    <property type="entry name" value="AUGMIN FAMILY MEMBER"/>
    <property type="match status" value="1"/>
</dbReference>
<organism evidence="3">
    <name type="scientific">Oryza punctata</name>
    <name type="common">Red rice</name>
    <dbReference type="NCBI Taxonomy" id="4537"/>
    <lineage>
        <taxon>Eukaryota</taxon>
        <taxon>Viridiplantae</taxon>
        <taxon>Streptophyta</taxon>
        <taxon>Embryophyta</taxon>
        <taxon>Tracheophyta</taxon>
        <taxon>Spermatophyta</taxon>
        <taxon>Magnoliopsida</taxon>
        <taxon>Liliopsida</taxon>
        <taxon>Poales</taxon>
        <taxon>Poaceae</taxon>
        <taxon>BOP clade</taxon>
        <taxon>Oryzoideae</taxon>
        <taxon>Oryzeae</taxon>
        <taxon>Oryzinae</taxon>
        <taxon>Oryza</taxon>
    </lineage>
</organism>
<dbReference type="GO" id="GO:0005880">
    <property type="term" value="C:nuclear microtubule"/>
    <property type="evidence" value="ECO:0007669"/>
    <property type="project" value="TreeGrafter"/>
</dbReference>
<feature type="compositionally biased region" description="Low complexity" evidence="2">
    <location>
        <begin position="133"/>
        <end position="149"/>
    </location>
</feature>
<dbReference type="GO" id="GO:0008017">
    <property type="term" value="F:microtubule binding"/>
    <property type="evidence" value="ECO:0007669"/>
    <property type="project" value="TreeGrafter"/>
</dbReference>
<keyword evidence="4" id="KW-1185">Reference proteome</keyword>
<reference evidence="3" key="2">
    <citation type="submission" date="2018-05" db="EMBL/GenBank/DDBJ databases">
        <title>OpunRS2 (Oryza punctata Reference Sequence Version 2).</title>
        <authorList>
            <person name="Zhang J."/>
            <person name="Kudrna D."/>
            <person name="Lee S."/>
            <person name="Talag J."/>
            <person name="Welchert J."/>
            <person name="Wing R.A."/>
        </authorList>
    </citation>
    <scope>NUCLEOTIDE SEQUENCE [LARGE SCALE GENOMIC DNA]</scope>
</reference>
<name>A0A0E0KA98_ORYPU</name>
<dbReference type="AlphaFoldDB" id="A0A0E0KA98"/>
<dbReference type="OMA" id="DQMNAYN"/>
<dbReference type="HOGENOM" id="CLU_025164_2_0_1"/>
<dbReference type="EnsemblPlants" id="OPUNC03G07360.1">
    <property type="protein sequence ID" value="OPUNC03G07360.1"/>
    <property type="gene ID" value="OPUNC03G07360"/>
</dbReference>
<feature type="compositionally biased region" description="Low complexity" evidence="2">
    <location>
        <begin position="50"/>
        <end position="75"/>
    </location>
</feature>
<sequence>MVAAAAAATAPDPAHPARPPLTPALDKPNSAPAARRLARSSKPVSSRYLSAAAVSASPTSSTSSSSSSSSSTSSNRRSHSAQRVRSSTPPPQHSTSPTPAAAAAAVASGGVTATTMRSLSVSFQGESFFYQTSRAPRAASPSSPAGRRGPTPERRKSVSSVPEAENTRPQHRWPAAKPKASDPLARSLDCSLDRKDSILAAVHLLRRSMAFDSTTSLSPSDPAATAAAPDLSASSDTDSVSSGSNSGAGDPPRRGISVPARFWQETNSRLRRLPEPGLPLPSSSGRRSFSDSQMSPRLPGRSPSPSRGSRGMASPARGRNGEASANGHTMQVPANAPSIISFAAEVRRAKKGENRIEEAHRLRLLDNRHLQWRCINARTDAALLVQSFNAEKTLHSAWKEISKLRDNVSSKRSKLQLLKQKLKLFAILRRQIYYLDEWSHIEKHHSSALSAAIEALKASTLRLPVVGGAKVEGTSSVVSELAKLAMQEQMLLDQSRDLLSMVAAIHVKQCSLQAHMLQRKQKQSQTRL</sequence>
<evidence type="ECO:0000313" key="4">
    <source>
        <dbReference type="Proteomes" id="UP000026962"/>
    </source>
</evidence>
<evidence type="ECO:0000256" key="1">
    <source>
        <dbReference type="ARBA" id="ARBA00010016"/>
    </source>
</evidence>
<accession>A0A0E0KA98</accession>
<dbReference type="InterPro" id="IPR007573">
    <property type="entry name" value="QWRF"/>
</dbReference>
<comment type="similarity">
    <text evidence="1">Belongs to the QWRF family.</text>
</comment>
<dbReference type="Gramene" id="OPUNC03G07360.1">
    <property type="protein sequence ID" value="OPUNC03G07360.1"/>
    <property type="gene ID" value="OPUNC03G07360"/>
</dbReference>
<dbReference type="Proteomes" id="UP000026962">
    <property type="component" value="Chromosome 3"/>
</dbReference>
<proteinExistence type="inferred from homology"/>
<dbReference type="GO" id="GO:0005737">
    <property type="term" value="C:cytoplasm"/>
    <property type="evidence" value="ECO:0007669"/>
    <property type="project" value="TreeGrafter"/>
</dbReference>
<protein>
    <submittedName>
        <fullName evidence="3">Uncharacterized protein</fullName>
    </submittedName>
</protein>
<feature type="compositionally biased region" description="Low complexity" evidence="2">
    <location>
        <begin position="1"/>
        <end position="12"/>
    </location>
</feature>
<dbReference type="STRING" id="4537.A0A0E0KA98"/>
<dbReference type="GO" id="GO:0051225">
    <property type="term" value="P:spindle assembly"/>
    <property type="evidence" value="ECO:0007669"/>
    <property type="project" value="TreeGrafter"/>
</dbReference>
<evidence type="ECO:0000256" key="2">
    <source>
        <dbReference type="SAM" id="MobiDB-lite"/>
    </source>
</evidence>
<feature type="compositionally biased region" description="Low complexity" evidence="2">
    <location>
        <begin position="93"/>
        <end position="110"/>
    </location>
</feature>
<dbReference type="Pfam" id="PF04484">
    <property type="entry name" value="QWRF"/>
    <property type="match status" value="1"/>
</dbReference>
<dbReference type="eggNOG" id="ENOG502QYE5">
    <property type="taxonomic scope" value="Eukaryota"/>
</dbReference>
<feature type="region of interest" description="Disordered" evidence="2">
    <location>
        <begin position="133"/>
        <end position="184"/>
    </location>
</feature>
<reference evidence="3" key="1">
    <citation type="submission" date="2015-04" db="UniProtKB">
        <authorList>
            <consortium name="EnsemblPlants"/>
        </authorList>
    </citation>
    <scope>IDENTIFICATION</scope>
</reference>
<feature type="compositionally biased region" description="Pro residues" evidence="2">
    <location>
        <begin position="13"/>
        <end position="22"/>
    </location>
</feature>